<comment type="caution">
    <text evidence="4">The sequence shown here is derived from an EMBL/GenBank/DDBJ whole genome shotgun (WGS) entry which is preliminary data.</text>
</comment>
<gene>
    <name evidence="4" type="ORF">JP75_18425</name>
</gene>
<dbReference type="PANTHER" id="PTHR43818:SF11">
    <property type="entry name" value="BCDNA.GH03377"/>
    <property type="match status" value="1"/>
</dbReference>
<organism evidence="4 5">
    <name type="scientific">Devosia riboflavina</name>
    <dbReference type="NCBI Taxonomy" id="46914"/>
    <lineage>
        <taxon>Bacteria</taxon>
        <taxon>Pseudomonadati</taxon>
        <taxon>Pseudomonadota</taxon>
        <taxon>Alphaproteobacteria</taxon>
        <taxon>Hyphomicrobiales</taxon>
        <taxon>Devosiaceae</taxon>
        <taxon>Devosia</taxon>
    </lineage>
</organism>
<dbReference type="SUPFAM" id="SSF51735">
    <property type="entry name" value="NAD(P)-binding Rossmann-fold domains"/>
    <property type="match status" value="1"/>
</dbReference>
<evidence type="ECO:0000259" key="3">
    <source>
        <dbReference type="Pfam" id="PF22725"/>
    </source>
</evidence>
<dbReference type="AlphaFoldDB" id="A0A087LZ21"/>
<evidence type="ECO:0000256" key="1">
    <source>
        <dbReference type="ARBA" id="ARBA00023002"/>
    </source>
</evidence>
<dbReference type="GO" id="GO:0016491">
    <property type="term" value="F:oxidoreductase activity"/>
    <property type="evidence" value="ECO:0007669"/>
    <property type="project" value="UniProtKB-KW"/>
</dbReference>
<evidence type="ECO:0000313" key="5">
    <source>
        <dbReference type="Proteomes" id="UP000028981"/>
    </source>
</evidence>
<dbReference type="InterPro" id="IPR036291">
    <property type="entry name" value="NAD(P)-bd_dom_sf"/>
</dbReference>
<accession>A0A087LZ21</accession>
<name>A0A087LZ21_9HYPH</name>
<feature type="domain" description="GFO/IDH/MocA-like oxidoreductase" evidence="3">
    <location>
        <begin position="90"/>
        <end position="213"/>
    </location>
</feature>
<evidence type="ECO:0000313" key="4">
    <source>
        <dbReference type="EMBL" id="KFL29874.1"/>
    </source>
</evidence>
<dbReference type="EMBL" id="JQGC01000018">
    <property type="protein sequence ID" value="KFL29874.1"/>
    <property type="molecule type" value="Genomic_DNA"/>
</dbReference>
<keyword evidence="5" id="KW-1185">Reference proteome</keyword>
<sequence>MGLAQAGALRAYSSFAEMLKSENLNVVAICSRHAELHEAQIMAAIEAGCHVLVDKPFTPDVATADRLIAAAERSGVQIAVAHQSRYLEPFATALRLVAEGEIGTLLSMHGRVKEDRRGGMEDVMCCGVHITDLMRMFAGDPAWVFGSITVDGRPIAPDDAYVAEDRNGLVAGDSVTAVYGFSNGVMGHLVTQRDLHRWSERWGLTLHGTAGVLSLRMFNDFANPSRLRISKARVAPEEAGPFEDIAVPSEPVVPGSASIASNYPPLRGNRLAAWDLLTAAKAGHAPKASGKDGRWSIEMAHGIYLSHFSGRRIPFPLVDREHPLGPKA</sequence>
<dbReference type="GO" id="GO:0000166">
    <property type="term" value="F:nucleotide binding"/>
    <property type="evidence" value="ECO:0007669"/>
    <property type="project" value="InterPro"/>
</dbReference>
<reference evidence="4 5" key="1">
    <citation type="submission" date="2014-08" db="EMBL/GenBank/DDBJ databases">
        <authorList>
            <person name="Hassan Y.I."/>
            <person name="Lepp D."/>
            <person name="Zhou T."/>
        </authorList>
    </citation>
    <scope>NUCLEOTIDE SEQUENCE [LARGE SCALE GENOMIC DNA]</scope>
    <source>
        <strain evidence="4 5">IFO13584</strain>
    </source>
</reference>
<dbReference type="Pfam" id="PF01408">
    <property type="entry name" value="GFO_IDH_MocA"/>
    <property type="match status" value="1"/>
</dbReference>
<dbReference type="InterPro" id="IPR050463">
    <property type="entry name" value="Gfo/Idh/MocA_oxidrdct_glycsds"/>
</dbReference>
<protein>
    <submittedName>
        <fullName evidence="4">Uncharacterized protein</fullName>
    </submittedName>
</protein>
<dbReference type="PANTHER" id="PTHR43818">
    <property type="entry name" value="BCDNA.GH03377"/>
    <property type="match status" value="1"/>
</dbReference>
<dbReference type="Gene3D" id="3.30.360.10">
    <property type="entry name" value="Dihydrodipicolinate Reductase, domain 2"/>
    <property type="match status" value="1"/>
</dbReference>
<dbReference type="Proteomes" id="UP000028981">
    <property type="component" value="Unassembled WGS sequence"/>
</dbReference>
<evidence type="ECO:0000259" key="2">
    <source>
        <dbReference type="Pfam" id="PF01408"/>
    </source>
</evidence>
<keyword evidence="1" id="KW-0560">Oxidoreductase</keyword>
<dbReference type="STRING" id="46914.JP75_18425"/>
<feature type="domain" description="Gfo/Idh/MocA-like oxidoreductase N-terminal" evidence="2">
    <location>
        <begin position="7"/>
        <end position="82"/>
    </location>
</feature>
<dbReference type="SUPFAM" id="SSF55347">
    <property type="entry name" value="Glyceraldehyde-3-phosphate dehydrogenase-like, C-terminal domain"/>
    <property type="match status" value="1"/>
</dbReference>
<dbReference type="InterPro" id="IPR055170">
    <property type="entry name" value="GFO_IDH_MocA-like_dom"/>
</dbReference>
<dbReference type="Gene3D" id="3.40.50.720">
    <property type="entry name" value="NAD(P)-binding Rossmann-like Domain"/>
    <property type="match status" value="1"/>
</dbReference>
<dbReference type="InterPro" id="IPR000683">
    <property type="entry name" value="Gfo/Idh/MocA-like_OxRdtase_N"/>
</dbReference>
<proteinExistence type="predicted"/>
<dbReference type="Pfam" id="PF22725">
    <property type="entry name" value="GFO_IDH_MocA_C3"/>
    <property type="match status" value="1"/>
</dbReference>